<dbReference type="KEGG" id="csl:COCSUDRAFT_41610"/>
<protein>
    <submittedName>
        <fullName evidence="2">Uncharacterized protein</fullName>
    </submittedName>
</protein>
<evidence type="ECO:0000313" key="2">
    <source>
        <dbReference type="EMBL" id="EIE23344.1"/>
    </source>
</evidence>
<organism evidence="2 3">
    <name type="scientific">Coccomyxa subellipsoidea (strain C-169)</name>
    <name type="common">Green microalga</name>
    <dbReference type="NCBI Taxonomy" id="574566"/>
    <lineage>
        <taxon>Eukaryota</taxon>
        <taxon>Viridiplantae</taxon>
        <taxon>Chlorophyta</taxon>
        <taxon>core chlorophytes</taxon>
        <taxon>Trebouxiophyceae</taxon>
        <taxon>Trebouxiophyceae incertae sedis</taxon>
        <taxon>Coccomyxaceae</taxon>
        <taxon>Coccomyxa</taxon>
        <taxon>Coccomyxa subellipsoidea</taxon>
    </lineage>
</organism>
<gene>
    <name evidence="2" type="ORF">COCSUDRAFT_41610</name>
</gene>
<evidence type="ECO:0000256" key="1">
    <source>
        <dbReference type="SAM" id="MobiDB-lite"/>
    </source>
</evidence>
<comment type="caution">
    <text evidence="2">The sequence shown here is derived from an EMBL/GenBank/DDBJ whole genome shotgun (WGS) entry which is preliminary data.</text>
</comment>
<name>I0YY75_COCSC</name>
<feature type="compositionally biased region" description="Basic and acidic residues" evidence="1">
    <location>
        <begin position="101"/>
        <end position="123"/>
    </location>
</feature>
<feature type="region of interest" description="Disordered" evidence="1">
    <location>
        <begin position="59"/>
        <end position="123"/>
    </location>
</feature>
<proteinExistence type="predicted"/>
<dbReference type="eggNOG" id="ENOG502SG05">
    <property type="taxonomic scope" value="Eukaryota"/>
</dbReference>
<dbReference type="GeneID" id="17041336"/>
<dbReference type="EMBL" id="AGSI01000007">
    <property type="protein sequence ID" value="EIE23344.1"/>
    <property type="molecule type" value="Genomic_DNA"/>
</dbReference>
<dbReference type="Proteomes" id="UP000007264">
    <property type="component" value="Unassembled WGS sequence"/>
</dbReference>
<dbReference type="RefSeq" id="XP_005647888.1">
    <property type="nucleotide sequence ID" value="XM_005647831.1"/>
</dbReference>
<keyword evidence="3" id="KW-1185">Reference proteome</keyword>
<sequence length="123" mass="13065">MASRLTLRTVARSQTLWTRPVSTSGVRAADKDDKSMYDKVKDKAGEVLENVGQAFTESGKVGKQFTEDGKAGGTAEEVGGPLDKDGKVGHQFTTDGAVGGRVEKAAEKTREAGKDAQKEANKH</sequence>
<evidence type="ECO:0000313" key="3">
    <source>
        <dbReference type="Proteomes" id="UP000007264"/>
    </source>
</evidence>
<dbReference type="OrthoDB" id="5278621at2759"/>
<dbReference type="AlphaFoldDB" id="I0YY75"/>
<accession>I0YY75</accession>
<reference evidence="2 3" key="1">
    <citation type="journal article" date="2012" name="Genome Biol.">
        <title>The genome of the polar eukaryotic microalga coccomyxa subellipsoidea reveals traits of cold adaptation.</title>
        <authorList>
            <person name="Blanc G."/>
            <person name="Agarkova I."/>
            <person name="Grimwood J."/>
            <person name="Kuo A."/>
            <person name="Brueggeman A."/>
            <person name="Dunigan D."/>
            <person name="Gurnon J."/>
            <person name="Ladunga I."/>
            <person name="Lindquist E."/>
            <person name="Lucas S."/>
            <person name="Pangilinan J."/>
            <person name="Proschold T."/>
            <person name="Salamov A."/>
            <person name="Schmutz J."/>
            <person name="Weeks D."/>
            <person name="Yamada T."/>
            <person name="Claverie J.M."/>
            <person name="Grigoriev I."/>
            <person name="Van Etten J."/>
            <person name="Lomsadze A."/>
            <person name="Borodovsky M."/>
        </authorList>
    </citation>
    <scope>NUCLEOTIDE SEQUENCE [LARGE SCALE GENOMIC DNA]</scope>
    <source>
        <strain evidence="2 3">C-169</strain>
    </source>
</reference>